<accession>A0A7X1HUT2</accession>
<dbReference type="EC" id="3.2.2.4" evidence="2"/>
<dbReference type="Gene3D" id="3.40.50.450">
    <property type="match status" value="1"/>
</dbReference>
<evidence type="ECO:0000256" key="3">
    <source>
        <dbReference type="ARBA" id="ARBA00031983"/>
    </source>
</evidence>
<reference evidence="4 5" key="1">
    <citation type="submission" date="2020-08" db="EMBL/GenBank/DDBJ databases">
        <title>Tigecycline and colistin resistance in Klebsiella pneumoniae.</title>
        <authorList>
            <person name="Ramesh N."/>
            <person name="Shanthini T."/>
            <person name="Prasanth M."/>
            <person name="Senthilkumar N."/>
            <person name="Meesala Krishna M."/>
            <person name="Guruswami G."/>
        </authorList>
    </citation>
    <scope>NUCLEOTIDE SEQUENCE [LARGE SCALE GENOMIC DNA]</scope>
    <source>
        <strain evidence="4 5">SHM 84</strain>
    </source>
</reference>
<sequence length="89" mass="10074">MALPGGFGTSEELFQVISWARLNLHQKPIGLLNTNNFFDELLCFLDKVVDRGFLSQSTRRILIFAPTAVDLIDKLQAFVYKLEPEVTSD</sequence>
<dbReference type="PANTHER" id="PTHR31223">
    <property type="entry name" value="LOG FAMILY PROTEIN YJL055W"/>
    <property type="match status" value="1"/>
</dbReference>
<proteinExistence type="predicted"/>
<dbReference type="SUPFAM" id="SSF102405">
    <property type="entry name" value="MCP/YpsA-like"/>
    <property type="match status" value="1"/>
</dbReference>
<dbReference type="InterPro" id="IPR031100">
    <property type="entry name" value="LOG_fam"/>
</dbReference>
<dbReference type="AlphaFoldDB" id="A0A7X1HUT2"/>
<dbReference type="Proteomes" id="UP000592342">
    <property type="component" value="Unassembled WGS sequence"/>
</dbReference>
<comment type="catalytic activity">
    <reaction evidence="1">
        <text>AMP + H2O = D-ribose 5-phosphate + adenine</text>
        <dbReference type="Rhea" id="RHEA:20129"/>
        <dbReference type="ChEBI" id="CHEBI:15377"/>
        <dbReference type="ChEBI" id="CHEBI:16708"/>
        <dbReference type="ChEBI" id="CHEBI:78346"/>
        <dbReference type="ChEBI" id="CHEBI:456215"/>
        <dbReference type="EC" id="3.2.2.4"/>
    </reaction>
</comment>
<evidence type="ECO:0000256" key="1">
    <source>
        <dbReference type="ARBA" id="ARBA00000274"/>
    </source>
</evidence>
<comment type="caution">
    <text evidence="4">The sequence shown here is derived from an EMBL/GenBank/DDBJ whole genome shotgun (WGS) entry which is preliminary data.</text>
</comment>
<dbReference type="Pfam" id="PF03641">
    <property type="entry name" value="Lysine_decarbox"/>
    <property type="match status" value="1"/>
</dbReference>
<dbReference type="EMBL" id="JACLRA010000007">
    <property type="protein sequence ID" value="MBC2863371.1"/>
    <property type="molecule type" value="Genomic_DNA"/>
</dbReference>
<evidence type="ECO:0000313" key="4">
    <source>
        <dbReference type="EMBL" id="MBC2863371.1"/>
    </source>
</evidence>
<protein>
    <recommendedName>
        <fullName evidence="3">AMP nucleosidase</fullName>
        <ecNumber evidence="2">3.2.2.4</ecNumber>
    </recommendedName>
    <alternativeName>
        <fullName evidence="3">AMP nucleosidase</fullName>
    </alternativeName>
</protein>
<evidence type="ECO:0000256" key="2">
    <source>
        <dbReference type="ARBA" id="ARBA00011985"/>
    </source>
</evidence>
<dbReference type="GO" id="GO:0008714">
    <property type="term" value="F:AMP nucleosidase activity"/>
    <property type="evidence" value="ECO:0007669"/>
    <property type="project" value="UniProtKB-EC"/>
</dbReference>
<evidence type="ECO:0000313" key="5">
    <source>
        <dbReference type="Proteomes" id="UP000592342"/>
    </source>
</evidence>
<gene>
    <name evidence="4" type="ORF">H7U16_27605</name>
</gene>
<organism evidence="4 5">
    <name type="scientific">Klebsiella pneumoniae</name>
    <dbReference type="NCBI Taxonomy" id="573"/>
    <lineage>
        <taxon>Bacteria</taxon>
        <taxon>Pseudomonadati</taxon>
        <taxon>Pseudomonadota</taxon>
        <taxon>Gammaproteobacteria</taxon>
        <taxon>Enterobacterales</taxon>
        <taxon>Enterobacteriaceae</taxon>
        <taxon>Klebsiella/Raoultella group</taxon>
        <taxon>Klebsiella</taxon>
        <taxon>Klebsiella pneumoniae complex</taxon>
    </lineage>
</organism>
<name>A0A7X1HUT2_KLEPN</name>